<reference evidence="3" key="2">
    <citation type="submission" date="2020-09" db="EMBL/GenBank/DDBJ databases">
        <authorList>
            <person name="Sun Q."/>
            <person name="Ohkuma M."/>
        </authorList>
    </citation>
    <scope>NUCLEOTIDE SEQUENCE</scope>
    <source>
        <strain evidence="3">JCM 31311</strain>
    </source>
</reference>
<dbReference type="Gene3D" id="1.10.10.10">
    <property type="entry name" value="Winged helix-like DNA-binding domain superfamily/Winged helix DNA-binding domain"/>
    <property type="match status" value="1"/>
</dbReference>
<dbReference type="Proteomes" id="UP000603865">
    <property type="component" value="Unassembled WGS sequence"/>
</dbReference>
<reference evidence="3" key="1">
    <citation type="journal article" date="2014" name="Int. J. Syst. Evol. Microbiol.">
        <title>Complete genome sequence of Corynebacterium casei LMG S-19264T (=DSM 44701T), isolated from a smear-ripened cheese.</title>
        <authorList>
            <consortium name="US DOE Joint Genome Institute (JGI-PGF)"/>
            <person name="Walter F."/>
            <person name="Albersmeier A."/>
            <person name="Kalinowski J."/>
            <person name="Ruckert C."/>
        </authorList>
    </citation>
    <scope>NUCLEOTIDE SEQUENCE</scope>
    <source>
        <strain evidence="3">JCM 31311</strain>
    </source>
</reference>
<dbReference type="EMBL" id="BMQL01000048">
    <property type="protein sequence ID" value="GGR30047.1"/>
    <property type="molecule type" value="Genomic_DNA"/>
</dbReference>
<dbReference type="PANTHER" id="PTHR18964:SF173">
    <property type="entry name" value="GLUCOKINASE"/>
    <property type="match status" value="1"/>
</dbReference>
<dbReference type="InterPro" id="IPR000600">
    <property type="entry name" value="ROK"/>
</dbReference>
<protein>
    <submittedName>
        <fullName evidence="3">Transcriptional regulator</fullName>
    </submittedName>
</protein>
<dbReference type="AlphaFoldDB" id="A0A918CM68"/>
<dbReference type="InterPro" id="IPR043129">
    <property type="entry name" value="ATPase_NBD"/>
</dbReference>
<dbReference type="Gene3D" id="3.30.420.40">
    <property type="match status" value="2"/>
</dbReference>
<name>A0A918CM68_9DEIO</name>
<comment type="similarity">
    <text evidence="1">Belongs to the ROK (NagC/XylR) family.</text>
</comment>
<dbReference type="Pfam" id="PF00480">
    <property type="entry name" value="ROK"/>
    <property type="match status" value="1"/>
</dbReference>
<comment type="caution">
    <text evidence="3">The sequence shown here is derived from an EMBL/GenBank/DDBJ whole genome shotgun (WGS) entry which is preliminary data.</text>
</comment>
<organism evidence="3 4">
    <name type="scientific">Deinococcus ruber</name>
    <dbReference type="NCBI Taxonomy" id="1848197"/>
    <lineage>
        <taxon>Bacteria</taxon>
        <taxon>Thermotogati</taxon>
        <taxon>Deinococcota</taxon>
        <taxon>Deinococci</taxon>
        <taxon>Deinococcales</taxon>
        <taxon>Deinococcaceae</taxon>
        <taxon>Deinococcus</taxon>
    </lineage>
</organism>
<gene>
    <name evidence="3" type="ORF">GCM10008957_46150</name>
</gene>
<evidence type="ECO:0000313" key="4">
    <source>
        <dbReference type="Proteomes" id="UP000603865"/>
    </source>
</evidence>
<feature type="region of interest" description="Disordered" evidence="2">
    <location>
        <begin position="406"/>
        <end position="430"/>
    </location>
</feature>
<dbReference type="SUPFAM" id="SSF53067">
    <property type="entry name" value="Actin-like ATPase domain"/>
    <property type="match status" value="1"/>
</dbReference>
<dbReference type="SUPFAM" id="SSF46785">
    <property type="entry name" value="Winged helix' DNA-binding domain"/>
    <property type="match status" value="1"/>
</dbReference>
<evidence type="ECO:0000256" key="1">
    <source>
        <dbReference type="ARBA" id="ARBA00006479"/>
    </source>
</evidence>
<evidence type="ECO:0000313" key="3">
    <source>
        <dbReference type="EMBL" id="GGR30047.1"/>
    </source>
</evidence>
<sequence>MKYDVLDMAAVRVQHSLLLLRLLWQQSAPRIDLSRQVGLSRSAISSIVHDLLAAGLVCEGEARVSASVGRRATMLSLNQDAACLLAVDLGASHLRVALLNLRCAVLASSERPYEIGMGPDATYPLIRQMALEVLEASGVPESRLAAVGVGVPGPVDFRTGEVVRPPNMTGWDGENVARALGRYFQAPVLVDNDANLGVLAEWKFGELQGTPDLIYLKVATGIGAGVLLGGRLHRGVSGGAGEIGHISINEQGPLGRSGNPGSLESYAAAGVVLAKMRTRLHRYPSTALTEASSMSELARLSHTDPLARELWGEVGRHLGVAITTTLNLFNPAAVVFGGQMAAAGEPLLRAVRQVVEERAMQVNRGNVQIVASTLGRDIGVLGAGVMMLESLLSPEGIGQLTRVSRAQRPGAPTAKAGGVTASLGESQSDRLAGDLLPGRGAFQLHSGSRAPPLGAGESDVI</sequence>
<dbReference type="InterPro" id="IPR049874">
    <property type="entry name" value="ROK_cs"/>
</dbReference>
<accession>A0A918CM68</accession>
<proteinExistence type="inferred from homology"/>
<dbReference type="PANTHER" id="PTHR18964">
    <property type="entry name" value="ROK (REPRESSOR, ORF, KINASE) FAMILY"/>
    <property type="match status" value="1"/>
</dbReference>
<keyword evidence="4" id="KW-1185">Reference proteome</keyword>
<dbReference type="InterPro" id="IPR036390">
    <property type="entry name" value="WH_DNA-bd_sf"/>
</dbReference>
<dbReference type="InterPro" id="IPR036388">
    <property type="entry name" value="WH-like_DNA-bd_sf"/>
</dbReference>
<dbReference type="PROSITE" id="PS01125">
    <property type="entry name" value="ROK"/>
    <property type="match status" value="1"/>
</dbReference>
<feature type="region of interest" description="Disordered" evidence="2">
    <location>
        <begin position="442"/>
        <end position="461"/>
    </location>
</feature>
<dbReference type="RefSeq" id="WP_229776502.1">
    <property type="nucleotide sequence ID" value="NZ_BMQL01000048.1"/>
</dbReference>
<evidence type="ECO:0000256" key="2">
    <source>
        <dbReference type="SAM" id="MobiDB-lite"/>
    </source>
</evidence>